<gene>
    <name evidence="2" type="ORF">EXIGLDRAFT_40779</name>
</gene>
<proteinExistence type="predicted"/>
<accession>A0A166AN31</accession>
<dbReference type="EMBL" id="KV425987">
    <property type="protein sequence ID" value="KZV93589.1"/>
    <property type="molecule type" value="Genomic_DNA"/>
</dbReference>
<reference evidence="2 3" key="1">
    <citation type="journal article" date="2016" name="Mol. Biol. Evol.">
        <title>Comparative Genomics of Early-Diverging Mushroom-Forming Fungi Provides Insights into the Origins of Lignocellulose Decay Capabilities.</title>
        <authorList>
            <person name="Nagy L.G."/>
            <person name="Riley R."/>
            <person name="Tritt A."/>
            <person name="Adam C."/>
            <person name="Daum C."/>
            <person name="Floudas D."/>
            <person name="Sun H."/>
            <person name="Yadav J.S."/>
            <person name="Pangilinan J."/>
            <person name="Larsson K.H."/>
            <person name="Matsuura K."/>
            <person name="Barry K."/>
            <person name="Labutti K."/>
            <person name="Kuo R."/>
            <person name="Ohm R.A."/>
            <person name="Bhattacharya S.S."/>
            <person name="Shirouzu T."/>
            <person name="Yoshinaga Y."/>
            <person name="Martin F.M."/>
            <person name="Grigoriev I.V."/>
            <person name="Hibbett D.S."/>
        </authorList>
    </citation>
    <scope>NUCLEOTIDE SEQUENCE [LARGE SCALE GENOMIC DNA]</scope>
    <source>
        <strain evidence="2 3">HHB12029</strain>
    </source>
</reference>
<dbReference type="AlphaFoldDB" id="A0A166AN31"/>
<dbReference type="Proteomes" id="UP000077266">
    <property type="component" value="Unassembled WGS sequence"/>
</dbReference>
<keyword evidence="3" id="KW-1185">Reference proteome</keyword>
<feature type="region of interest" description="Disordered" evidence="1">
    <location>
        <begin position="32"/>
        <end position="63"/>
    </location>
</feature>
<evidence type="ECO:0000313" key="2">
    <source>
        <dbReference type="EMBL" id="KZV93589.1"/>
    </source>
</evidence>
<evidence type="ECO:0000256" key="1">
    <source>
        <dbReference type="SAM" id="MobiDB-lite"/>
    </source>
</evidence>
<evidence type="ECO:0000313" key="3">
    <source>
        <dbReference type="Proteomes" id="UP000077266"/>
    </source>
</evidence>
<sequence>MWVTARAGAGRARCGVGAATVDERRRTADIRRMKSSSRTGKAELSNPWPRRRSPSQNVYSRHRARRPCIETAQSGLFKPTRRYHIHSVPLNLARARQPIPCCETRARRLGVTTCRRCSMSV</sequence>
<dbReference type="InParanoid" id="A0A166AN31"/>
<organism evidence="2 3">
    <name type="scientific">Exidia glandulosa HHB12029</name>
    <dbReference type="NCBI Taxonomy" id="1314781"/>
    <lineage>
        <taxon>Eukaryota</taxon>
        <taxon>Fungi</taxon>
        <taxon>Dikarya</taxon>
        <taxon>Basidiomycota</taxon>
        <taxon>Agaricomycotina</taxon>
        <taxon>Agaricomycetes</taxon>
        <taxon>Auriculariales</taxon>
        <taxon>Exidiaceae</taxon>
        <taxon>Exidia</taxon>
    </lineage>
</organism>
<protein>
    <submittedName>
        <fullName evidence="2">Uncharacterized protein</fullName>
    </submittedName>
</protein>
<name>A0A166AN31_EXIGL</name>